<evidence type="ECO:0000313" key="1">
    <source>
        <dbReference type="EMBL" id="GES95373.1"/>
    </source>
</evidence>
<dbReference type="Proteomes" id="UP000615446">
    <property type="component" value="Unassembled WGS sequence"/>
</dbReference>
<dbReference type="AlphaFoldDB" id="A0A8H3QX38"/>
<gene>
    <name evidence="1" type="ORF">RCL2_002204800</name>
</gene>
<proteinExistence type="predicted"/>
<sequence>MVLSQLYYQRRTITILRLRTKCCHIEHYEKFMKKVNEATCVRFHNLFEECFIAFSKWLIFASQQVNDDLDKLKEH</sequence>
<evidence type="ECO:0000313" key="2">
    <source>
        <dbReference type="Proteomes" id="UP000615446"/>
    </source>
</evidence>
<organism evidence="1 2">
    <name type="scientific">Rhizophagus clarus</name>
    <dbReference type="NCBI Taxonomy" id="94130"/>
    <lineage>
        <taxon>Eukaryota</taxon>
        <taxon>Fungi</taxon>
        <taxon>Fungi incertae sedis</taxon>
        <taxon>Mucoromycota</taxon>
        <taxon>Glomeromycotina</taxon>
        <taxon>Glomeromycetes</taxon>
        <taxon>Glomerales</taxon>
        <taxon>Glomeraceae</taxon>
        <taxon>Rhizophagus</taxon>
    </lineage>
</organism>
<comment type="caution">
    <text evidence="1">The sequence shown here is derived from an EMBL/GenBank/DDBJ whole genome shotgun (WGS) entry which is preliminary data.</text>
</comment>
<reference evidence="1" key="1">
    <citation type="submission" date="2019-10" db="EMBL/GenBank/DDBJ databases">
        <title>Conservation and host-specific expression of non-tandemly repeated heterogenous ribosome RNA gene in arbuscular mycorrhizal fungi.</title>
        <authorList>
            <person name="Maeda T."/>
            <person name="Kobayashi Y."/>
            <person name="Nakagawa T."/>
            <person name="Ezawa T."/>
            <person name="Yamaguchi K."/>
            <person name="Bino T."/>
            <person name="Nishimoto Y."/>
            <person name="Shigenobu S."/>
            <person name="Kawaguchi M."/>
        </authorList>
    </citation>
    <scope>NUCLEOTIDE SEQUENCE</scope>
    <source>
        <strain evidence="1">HR1</strain>
    </source>
</reference>
<protein>
    <submittedName>
        <fullName evidence="1">Uncharacterized protein</fullName>
    </submittedName>
</protein>
<accession>A0A8H3QX38</accession>
<name>A0A8H3QX38_9GLOM</name>
<dbReference type="EMBL" id="BLAL01000242">
    <property type="protein sequence ID" value="GES95373.1"/>
    <property type="molecule type" value="Genomic_DNA"/>
</dbReference>